<evidence type="ECO:0000256" key="2">
    <source>
        <dbReference type="ARBA" id="ARBA00023186"/>
    </source>
</evidence>
<dbReference type="Gene3D" id="1.10.287.370">
    <property type="match status" value="1"/>
</dbReference>
<comment type="similarity">
    <text evidence="1">Belongs to the prefoldin subunit beta family.</text>
</comment>
<dbReference type="PANTHER" id="PTHR20903:SF0">
    <property type="entry name" value="PREFOLDIN SUBUNIT 1"/>
    <property type="match status" value="1"/>
</dbReference>
<dbReference type="GO" id="GO:0016272">
    <property type="term" value="C:prefoldin complex"/>
    <property type="evidence" value="ECO:0007669"/>
    <property type="project" value="InterPro"/>
</dbReference>
<comment type="caution">
    <text evidence="4">The sequence shown here is derived from an EMBL/GenBank/DDBJ whole genome shotgun (WGS) entry which is preliminary data.</text>
</comment>
<evidence type="ECO:0000256" key="1">
    <source>
        <dbReference type="ARBA" id="ARBA00008045"/>
    </source>
</evidence>
<keyword evidence="2" id="KW-0143">Chaperone</keyword>
<dbReference type="GO" id="GO:0044183">
    <property type="term" value="F:protein folding chaperone"/>
    <property type="evidence" value="ECO:0007669"/>
    <property type="project" value="TreeGrafter"/>
</dbReference>
<dbReference type="Pfam" id="PF01920">
    <property type="entry name" value="Prefoldin_2"/>
    <property type="match status" value="1"/>
</dbReference>
<dbReference type="InterPro" id="IPR002777">
    <property type="entry name" value="PFD_beta-like"/>
</dbReference>
<dbReference type="AlphaFoldDB" id="A0A642V8U7"/>
<dbReference type="GO" id="GO:0051082">
    <property type="term" value="F:unfolded protein binding"/>
    <property type="evidence" value="ECO:0007669"/>
    <property type="project" value="InterPro"/>
</dbReference>
<feature type="coiled-coil region" evidence="3">
    <location>
        <begin position="2"/>
        <end position="85"/>
    </location>
</feature>
<dbReference type="GO" id="GO:0005737">
    <property type="term" value="C:cytoplasm"/>
    <property type="evidence" value="ECO:0007669"/>
    <property type="project" value="TreeGrafter"/>
</dbReference>
<dbReference type="PANTHER" id="PTHR20903">
    <property type="entry name" value="PREFOLDIN SUBUNIT 1-RELATED"/>
    <property type="match status" value="1"/>
</dbReference>
<gene>
    <name evidence="4" type="ORF">TRICI_001304</name>
</gene>
<dbReference type="EMBL" id="SWFS01000095">
    <property type="protein sequence ID" value="KAA8916550.1"/>
    <property type="molecule type" value="Genomic_DNA"/>
</dbReference>
<name>A0A642V8U7_9ASCO</name>
<evidence type="ECO:0000256" key="3">
    <source>
        <dbReference type="SAM" id="Coils"/>
    </source>
</evidence>
<protein>
    <recommendedName>
        <fullName evidence="6">Prefoldin subunit 1</fullName>
    </recommendedName>
</protein>
<dbReference type="Proteomes" id="UP000761534">
    <property type="component" value="Unassembled WGS sequence"/>
</dbReference>
<evidence type="ECO:0008006" key="6">
    <source>
        <dbReference type="Google" id="ProtNLM"/>
    </source>
</evidence>
<dbReference type="OrthoDB" id="2015447at2759"/>
<keyword evidence="3" id="KW-0175">Coiled coil</keyword>
<proteinExistence type="inferred from homology"/>
<sequence>MFQQVEQKYLQTQQELQSVKSQIAQRNREIQLAEVTEKELKSEGVDTVWEGVGKIFMSTSLDDYLKSLENDKASIKDDITALNKKQHYLETTFKNVNDAITEMAKRGSSA</sequence>
<dbReference type="InterPro" id="IPR009053">
    <property type="entry name" value="Prefoldin"/>
</dbReference>
<evidence type="ECO:0000313" key="5">
    <source>
        <dbReference type="Proteomes" id="UP000761534"/>
    </source>
</evidence>
<accession>A0A642V8U7</accession>
<dbReference type="SUPFAM" id="SSF46579">
    <property type="entry name" value="Prefoldin"/>
    <property type="match status" value="1"/>
</dbReference>
<reference evidence="4" key="1">
    <citation type="journal article" date="2019" name="G3 (Bethesda)">
        <title>Genome Assemblies of Two Rare Opportunistic Yeast Pathogens: Diutina rugosa (syn. Candida rugosa) and Trichomonascus ciferrii (syn. Candida ciferrii).</title>
        <authorList>
            <person name="Mixao V."/>
            <person name="Saus E."/>
            <person name="Hansen A.P."/>
            <person name="Lass-Florl C."/>
            <person name="Gabaldon T."/>
        </authorList>
    </citation>
    <scope>NUCLEOTIDE SEQUENCE</scope>
    <source>
        <strain evidence="4">CBS 4856</strain>
    </source>
</reference>
<dbReference type="VEuPathDB" id="FungiDB:TRICI_001304"/>
<keyword evidence="5" id="KW-1185">Reference proteome</keyword>
<organism evidence="4 5">
    <name type="scientific">Trichomonascus ciferrii</name>
    <dbReference type="NCBI Taxonomy" id="44093"/>
    <lineage>
        <taxon>Eukaryota</taxon>
        <taxon>Fungi</taxon>
        <taxon>Dikarya</taxon>
        <taxon>Ascomycota</taxon>
        <taxon>Saccharomycotina</taxon>
        <taxon>Dipodascomycetes</taxon>
        <taxon>Dipodascales</taxon>
        <taxon>Trichomonascaceae</taxon>
        <taxon>Trichomonascus</taxon>
        <taxon>Trichomonascus ciferrii complex</taxon>
    </lineage>
</organism>
<evidence type="ECO:0000313" key="4">
    <source>
        <dbReference type="EMBL" id="KAA8916550.1"/>
    </source>
</evidence>